<gene>
    <name evidence="5" type="ORF">g.17072</name>
</gene>
<name>A0A1B6C1I7_9HEMI</name>
<evidence type="ECO:0000313" key="5">
    <source>
        <dbReference type="EMBL" id="JAS07366.1"/>
    </source>
</evidence>
<evidence type="ECO:0000256" key="1">
    <source>
        <dbReference type="ARBA" id="ARBA00022723"/>
    </source>
</evidence>
<feature type="domain" description="CHHC U11-48K-type" evidence="4">
    <location>
        <begin position="40"/>
        <end position="67"/>
    </location>
</feature>
<proteinExistence type="predicted"/>
<keyword evidence="3" id="KW-0862">Zinc</keyword>
<keyword evidence="2" id="KW-0863">Zinc-finger</keyword>
<organism evidence="5">
    <name type="scientific">Clastoptera arizonana</name>
    <name type="common">Arizona spittle bug</name>
    <dbReference type="NCBI Taxonomy" id="38151"/>
    <lineage>
        <taxon>Eukaryota</taxon>
        <taxon>Metazoa</taxon>
        <taxon>Ecdysozoa</taxon>
        <taxon>Arthropoda</taxon>
        <taxon>Hexapoda</taxon>
        <taxon>Insecta</taxon>
        <taxon>Pterygota</taxon>
        <taxon>Neoptera</taxon>
        <taxon>Paraneoptera</taxon>
        <taxon>Hemiptera</taxon>
        <taxon>Auchenorrhyncha</taxon>
        <taxon>Cercopoidea</taxon>
        <taxon>Clastopteridae</taxon>
        <taxon>Clastoptera</taxon>
    </lineage>
</organism>
<accession>A0A1B6C1I7</accession>
<dbReference type="PROSITE" id="PS51800">
    <property type="entry name" value="ZF_CHHC_U11_48K"/>
    <property type="match status" value="2"/>
</dbReference>
<dbReference type="AlphaFoldDB" id="A0A1B6C1I7"/>
<sequence length="274" mass="32794">MGDSPDELVQCPFNKDHIVIRRRFVRHLMKCRKNHPNHNMVVCPYNATEYVERSEFPNHLLKCKYKKSRVECEIRDHNILKNKLHGDLSDAPFHYVDLKSTNENNEFWDEESKDLDDQAKVPKFQHTYNNDWSTYLLNRGINIKSLGRGKILEMHLEFRNKREINNLSSSTKTEMTGRGLHNDLKEHERGILSNEGFTKDLNQYGRGVVYNESLPTDMKSCGRGQRLEALIKKKLINQMKRRSLWAYYKYEHLIDLNKILKQFYHEWWLTMWIH</sequence>
<dbReference type="InterPro" id="IPR036236">
    <property type="entry name" value="Znf_C2H2_sf"/>
</dbReference>
<dbReference type="EMBL" id="GEDC01029932">
    <property type="protein sequence ID" value="JAS07366.1"/>
    <property type="molecule type" value="Transcribed_RNA"/>
</dbReference>
<protein>
    <recommendedName>
        <fullName evidence="4">CHHC U11-48K-type domain-containing protein</fullName>
    </recommendedName>
</protein>
<evidence type="ECO:0000256" key="3">
    <source>
        <dbReference type="ARBA" id="ARBA00022833"/>
    </source>
</evidence>
<dbReference type="PANTHER" id="PTHR21402">
    <property type="entry name" value="GAMETOCYTE SPECIFIC FACTOR 1-RELATED"/>
    <property type="match status" value="1"/>
</dbReference>
<feature type="domain" description="CHHC U11-48K-type" evidence="4">
    <location>
        <begin position="8"/>
        <end position="35"/>
    </location>
</feature>
<evidence type="ECO:0000256" key="2">
    <source>
        <dbReference type="ARBA" id="ARBA00022771"/>
    </source>
</evidence>
<dbReference type="GO" id="GO:0008270">
    <property type="term" value="F:zinc ion binding"/>
    <property type="evidence" value="ECO:0007669"/>
    <property type="project" value="UniProtKB-KW"/>
</dbReference>
<keyword evidence="1" id="KW-0479">Metal-binding</keyword>
<evidence type="ECO:0000259" key="4">
    <source>
        <dbReference type="PROSITE" id="PS51800"/>
    </source>
</evidence>
<dbReference type="PANTHER" id="PTHR21402:SF5">
    <property type="entry name" value="GAMETOCYTE SPECIFIC FACTOR 1"/>
    <property type="match status" value="1"/>
</dbReference>
<dbReference type="InterPro" id="IPR022776">
    <property type="entry name" value="TRM13/UPF0224_CHHC_Znf_dom"/>
</dbReference>
<dbReference type="SUPFAM" id="SSF57667">
    <property type="entry name" value="beta-beta-alpha zinc fingers"/>
    <property type="match status" value="1"/>
</dbReference>
<dbReference type="InterPro" id="IPR051591">
    <property type="entry name" value="UPF0224_FAM112_RNA_Proc"/>
</dbReference>
<reference evidence="5" key="1">
    <citation type="submission" date="2015-12" db="EMBL/GenBank/DDBJ databases">
        <title>De novo transcriptome assembly of four potential Pierce s Disease insect vectors from Arizona vineyards.</title>
        <authorList>
            <person name="Tassone E.E."/>
        </authorList>
    </citation>
    <scope>NUCLEOTIDE SEQUENCE</scope>
</reference>
<dbReference type="Pfam" id="PF05253">
    <property type="entry name" value="zf-U11-48K"/>
    <property type="match status" value="1"/>
</dbReference>